<proteinExistence type="predicted"/>
<dbReference type="Proteomes" id="UP000076532">
    <property type="component" value="Unassembled WGS sequence"/>
</dbReference>
<reference evidence="1 2" key="1">
    <citation type="journal article" date="2016" name="Mol. Biol. Evol.">
        <title>Comparative Genomics of Early-Diverging Mushroom-Forming Fungi Provides Insights into the Origins of Lignocellulose Decay Capabilities.</title>
        <authorList>
            <person name="Nagy L.G."/>
            <person name="Riley R."/>
            <person name="Tritt A."/>
            <person name="Adam C."/>
            <person name="Daum C."/>
            <person name="Floudas D."/>
            <person name="Sun H."/>
            <person name="Yadav J.S."/>
            <person name="Pangilinan J."/>
            <person name="Larsson K.H."/>
            <person name="Matsuura K."/>
            <person name="Barry K."/>
            <person name="Labutti K."/>
            <person name="Kuo R."/>
            <person name="Ohm R.A."/>
            <person name="Bhattacharya S.S."/>
            <person name="Shirouzu T."/>
            <person name="Yoshinaga Y."/>
            <person name="Martin F.M."/>
            <person name="Grigoriev I.V."/>
            <person name="Hibbett D.S."/>
        </authorList>
    </citation>
    <scope>NUCLEOTIDE SEQUENCE [LARGE SCALE GENOMIC DNA]</scope>
    <source>
        <strain evidence="1 2">CBS 109695</strain>
    </source>
</reference>
<organism evidence="1 2">
    <name type="scientific">Athelia psychrophila</name>
    <dbReference type="NCBI Taxonomy" id="1759441"/>
    <lineage>
        <taxon>Eukaryota</taxon>
        <taxon>Fungi</taxon>
        <taxon>Dikarya</taxon>
        <taxon>Basidiomycota</taxon>
        <taxon>Agaricomycotina</taxon>
        <taxon>Agaricomycetes</taxon>
        <taxon>Agaricomycetidae</taxon>
        <taxon>Atheliales</taxon>
        <taxon>Atheliaceae</taxon>
        <taxon>Athelia</taxon>
    </lineage>
</organism>
<evidence type="ECO:0000313" key="1">
    <source>
        <dbReference type="EMBL" id="KZP29652.1"/>
    </source>
</evidence>
<dbReference type="EMBL" id="KV417497">
    <property type="protein sequence ID" value="KZP29652.1"/>
    <property type="molecule type" value="Genomic_DNA"/>
</dbReference>
<sequence>MSLSLPLEQSLLSILSFVSPWTSPGVTAVVRPNKVLRPLIFVWLEFNNSIPSNLSPDAIYLISAAELLELERSAKIPPSHPPLAIANIRRHPSQALEEICSRSLILEDTHRRTVGAEIFAPYQVVGLNQFAR</sequence>
<evidence type="ECO:0000313" key="2">
    <source>
        <dbReference type="Proteomes" id="UP000076532"/>
    </source>
</evidence>
<name>A0A166SNG2_9AGAM</name>
<dbReference type="AlphaFoldDB" id="A0A166SNG2"/>
<protein>
    <submittedName>
        <fullName evidence="1">Uncharacterized protein</fullName>
    </submittedName>
</protein>
<accession>A0A166SNG2</accession>
<keyword evidence="2" id="KW-1185">Reference proteome</keyword>
<gene>
    <name evidence="1" type="ORF">FIBSPDRAFT_884692</name>
</gene>